<organism evidence="1 2">
    <name type="scientific">Cardiocondyla obscurior</name>
    <dbReference type="NCBI Taxonomy" id="286306"/>
    <lineage>
        <taxon>Eukaryota</taxon>
        <taxon>Metazoa</taxon>
        <taxon>Ecdysozoa</taxon>
        <taxon>Arthropoda</taxon>
        <taxon>Hexapoda</taxon>
        <taxon>Insecta</taxon>
        <taxon>Pterygota</taxon>
        <taxon>Neoptera</taxon>
        <taxon>Endopterygota</taxon>
        <taxon>Hymenoptera</taxon>
        <taxon>Apocrita</taxon>
        <taxon>Aculeata</taxon>
        <taxon>Formicoidea</taxon>
        <taxon>Formicidae</taxon>
        <taxon>Myrmicinae</taxon>
        <taxon>Cardiocondyla</taxon>
    </lineage>
</organism>
<accession>A0AAW2F6G8</accession>
<reference evidence="1 2" key="1">
    <citation type="submission" date="2023-03" db="EMBL/GenBank/DDBJ databases">
        <title>High recombination rates correlate with genetic variation in Cardiocondyla obscurior ants.</title>
        <authorList>
            <person name="Errbii M."/>
        </authorList>
    </citation>
    <scope>NUCLEOTIDE SEQUENCE [LARGE SCALE GENOMIC DNA]</scope>
    <source>
        <strain evidence="1">Alpha-2009</strain>
        <tissue evidence="1">Whole body</tissue>
    </source>
</reference>
<dbReference type="AlphaFoldDB" id="A0AAW2F6G8"/>
<dbReference type="Proteomes" id="UP001430953">
    <property type="component" value="Unassembled WGS sequence"/>
</dbReference>
<evidence type="ECO:0000313" key="1">
    <source>
        <dbReference type="EMBL" id="KAL0109762.1"/>
    </source>
</evidence>
<keyword evidence="2" id="KW-1185">Reference proteome</keyword>
<sequence length="131" mass="14684">MRKKLSRAQGDVSSRAPFLIANRCVILAERCGCVRRVYNSDVPLLFATFLADEGCGEEVRCTRSRAAERQARDGLAEDKAPFCTRLAKSSLVCLRSKYKASLKRSITGEVFIFHTREILRKPRCAKKVDGS</sequence>
<dbReference type="EMBL" id="JADYXP020000014">
    <property type="protein sequence ID" value="KAL0109762.1"/>
    <property type="molecule type" value="Genomic_DNA"/>
</dbReference>
<protein>
    <submittedName>
        <fullName evidence="1">Uncharacterized protein</fullName>
    </submittedName>
</protein>
<name>A0AAW2F6G8_9HYME</name>
<gene>
    <name evidence="1" type="ORF">PUN28_013434</name>
</gene>
<evidence type="ECO:0000313" key="2">
    <source>
        <dbReference type="Proteomes" id="UP001430953"/>
    </source>
</evidence>
<proteinExistence type="predicted"/>
<comment type="caution">
    <text evidence="1">The sequence shown here is derived from an EMBL/GenBank/DDBJ whole genome shotgun (WGS) entry which is preliminary data.</text>
</comment>